<evidence type="ECO:0000259" key="5">
    <source>
        <dbReference type="Pfam" id="PF14380"/>
    </source>
</evidence>
<dbReference type="PANTHER" id="PTHR33355">
    <property type="entry name" value="WALL-ASSOCIATED RECEPTOR KINASE CARBOXY-TERMINAL PROTEIN-RELATED"/>
    <property type="match status" value="1"/>
</dbReference>
<evidence type="ECO:0008006" key="8">
    <source>
        <dbReference type="Google" id="ProtNLM"/>
    </source>
</evidence>
<evidence type="ECO:0000313" key="7">
    <source>
        <dbReference type="Proteomes" id="UP000824469"/>
    </source>
</evidence>
<gene>
    <name evidence="6" type="ORF">KI387_023810</name>
</gene>
<dbReference type="AlphaFoldDB" id="A0AA38L7W7"/>
<dbReference type="Pfam" id="PF13947">
    <property type="entry name" value="GUB_WAK_bind"/>
    <property type="match status" value="1"/>
</dbReference>
<evidence type="ECO:0000256" key="2">
    <source>
        <dbReference type="ARBA" id="ARBA00022729"/>
    </source>
</evidence>
<feature type="non-terminal residue" evidence="6">
    <location>
        <position position="253"/>
    </location>
</feature>
<feature type="domain" description="Wall-associated receptor kinase galacturonan-binding" evidence="4">
    <location>
        <begin position="14"/>
        <end position="74"/>
    </location>
</feature>
<dbReference type="InterPro" id="IPR025287">
    <property type="entry name" value="WAK_GUB"/>
</dbReference>
<proteinExistence type="predicted"/>
<reference evidence="6 7" key="1">
    <citation type="journal article" date="2021" name="Nat. Plants">
        <title>The Taxus genome provides insights into paclitaxel biosynthesis.</title>
        <authorList>
            <person name="Xiong X."/>
            <person name="Gou J."/>
            <person name="Liao Q."/>
            <person name="Li Y."/>
            <person name="Zhou Q."/>
            <person name="Bi G."/>
            <person name="Li C."/>
            <person name="Du R."/>
            <person name="Wang X."/>
            <person name="Sun T."/>
            <person name="Guo L."/>
            <person name="Liang H."/>
            <person name="Lu P."/>
            <person name="Wu Y."/>
            <person name="Zhang Z."/>
            <person name="Ro D.K."/>
            <person name="Shang Y."/>
            <person name="Huang S."/>
            <person name="Yan J."/>
        </authorList>
    </citation>
    <scope>NUCLEOTIDE SEQUENCE [LARGE SCALE GENOMIC DNA]</scope>
    <source>
        <strain evidence="6">Ta-2019</strain>
    </source>
</reference>
<feature type="non-terminal residue" evidence="6">
    <location>
        <position position="1"/>
    </location>
</feature>
<dbReference type="Proteomes" id="UP000824469">
    <property type="component" value="Unassembled WGS sequence"/>
</dbReference>
<evidence type="ECO:0000313" key="6">
    <source>
        <dbReference type="EMBL" id="KAH9315183.1"/>
    </source>
</evidence>
<accession>A0AA38L7W7</accession>
<dbReference type="Pfam" id="PF14380">
    <property type="entry name" value="WAK_assoc"/>
    <property type="match status" value="1"/>
</dbReference>
<keyword evidence="3" id="KW-0325">Glycoprotein</keyword>
<dbReference type="OMA" id="YVRCVNQ"/>
<dbReference type="EMBL" id="JAHRHJ020000005">
    <property type="protein sequence ID" value="KAH9315183.1"/>
    <property type="molecule type" value="Genomic_DNA"/>
</dbReference>
<comment type="caution">
    <text evidence="6">The sequence shown here is derived from an EMBL/GenBank/DDBJ whole genome shotgun (WGS) entry which is preliminary data.</text>
</comment>
<comment type="subcellular location">
    <subcellularLocation>
        <location evidence="1">Membrane</location>
        <topology evidence="1">Single-pass membrane protein</topology>
    </subcellularLocation>
</comment>
<evidence type="ECO:0000256" key="3">
    <source>
        <dbReference type="ARBA" id="ARBA00023180"/>
    </source>
</evidence>
<feature type="domain" description="Wall-associated receptor kinase C-terminal" evidence="5">
    <location>
        <begin position="214"/>
        <end position="242"/>
    </location>
</feature>
<name>A0AA38L7W7_TAXCH</name>
<evidence type="ECO:0000259" key="4">
    <source>
        <dbReference type="Pfam" id="PF13947"/>
    </source>
</evidence>
<evidence type="ECO:0000256" key="1">
    <source>
        <dbReference type="ARBA" id="ARBA00004167"/>
    </source>
</evidence>
<protein>
    <recommendedName>
        <fullName evidence="8">Wall-associated receptor kinase galacturonan-binding domain-containing protein</fullName>
    </recommendedName>
</protein>
<keyword evidence="7" id="KW-1185">Reference proteome</keyword>
<sequence length="253" mass="26744">CLLGRGRGSGSGACRDTCGDVQVKFPFGTGAGCGDPKFQSYVRCVNQKLLLSTHSGIYRITSVDYENHVILVADPLMSTCNAMQNSGSFGLDSSAPFRMKNDVFVLLGCSSSSPLFDARNSVCDTGSAHICTALYACPGLTGLGLLPNSPISTCCVYSPINLGPADELNLPKLQCSSYTSVYSFGDDPTNPKTWKYGIALHYAYNTDNTDNYFTAACSDCQQSAGVCGYAGIANSFLCVCKNGVNTTANCYGQ</sequence>
<dbReference type="GO" id="GO:0030247">
    <property type="term" value="F:polysaccharide binding"/>
    <property type="evidence" value="ECO:0007669"/>
    <property type="project" value="InterPro"/>
</dbReference>
<organism evidence="6 7">
    <name type="scientific">Taxus chinensis</name>
    <name type="common">Chinese yew</name>
    <name type="synonym">Taxus wallichiana var. chinensis</name>
    <dbReference type="NCBI Taxonomy" id="29808"/>
    <lineage>
        <taxon>Eukaryota</taxon>
        <taxon>Viridiplantae</taxon>
        <taxon>Streptophyta</taxon>
        <taxon>Embryophyta</taxon>
        <taxon>Tracheophyta</taxon>
        <taxon>Spermatophyta</taxon>
        <taxon>Pinopsida</taxon>
        <taxon>Pinidae</taxon>
        <taxon>Conifers II</taxon>
        <taxon>Cupressales</taxon>
        <taxon>Taxaceae</taxon>
        <taxon>Taxus</taxon>
    </lineage>
</organism>
<dbReference type="InterPro" id="IPR032872">
    <property type="entry name" value="WAK_assoc_C"/>
</dbReference>
<keyword evidence="2" id="KW-0732">Signal</keyword>
<dbReference type="PANTHER" id="PTHR33355:SF13">
    <property type="entry name" value="WALL-ASSOCIATED RECEPTOR KINASE 3-LIKE"/>
    <property type="match status" value="1"/>
</dbReference>
<dbReference type="GO" id="GO:0016020">
    <property type="term" value="C:membrane"/>
    <property type="evidence" value="ECO:0007669"/>
    <property type="project" value="UniProtKB-SubCell"/>
</dbReference>